<feature type="signal peptide" evidence="2">
    <location>
        <begin position="1"/>
        <end position="32"/>
    </location>
</feature>
<keyword evidence="2" id="KW-0732">Signal</keyword>
<dbReference type="AlphaFoldDB" id="A0A7D8A9K1"/>
<dbReference type="RefSeq" id="WP_182253719.1">
    <property type="nucleotide sequence ID" value="NZ_CP043732.1"/>
</dbReference>
<dbReference type="PROSITE" id="PS51257">
    <property type="entry name" value="PROKAR_LIPOPROTEIN"/>
    <property type="match status" value="1"/>
</dbReference>
<dbReference type="PANTHER" id="PTHR30535">
    <property type="entry name" value="VITAMIN B12-BINDING PROTEIN"/>
    <property type="match status" value="1"/>
</dbReference>
<dbReference type="Pfam" id="PF01497">
    <property type="entry name" value="Peripla_BP_2"/>
    <property type="match status" value="1"/>
</dbReference>
<name>A0A7D8A9K1_9MICO</name>
<evidence type="ECO:0000256" key="2">
    <source>
        <dbReference type="SAM" id="SignalP"/>
    </source>
</evidence>
<evidence type="ECO:0000256" key="1">
    <source>
        <dbReference type="ARBA" id="ARBA00008814"/>
    </source>
</evidence>
<proteinExistence type="inferred from homology"/>
<dbReference type="InterPro" id="IPR006311">
    <property type="entry name" value="TAT_signal"/>
</dbReference>
<comment type="similarity">
    <text evidence="1">Belongs to the bacterial solute-binding protein 8 family.</text>
</comment>
<evidence type="ECO:0000313" key="4">
    <source>
        <dbReference type="EMBL" id="QMU95904.1"/>
    </source>
</evidence>
<dbReference type="InterPro" id="IPR022287">
    <property type="entry name" value="ABC_trnsptr_F420-0_sub-bd_pred"/>
</dbReference>
<reference evidence="4 5" key="1">
    <citation type="journal article" date="2020" name="Front. Microbiol.">
        <title>Design of Bacterial Strain-Specific qPCR Assays Using NGS Data and Publicly Available Resources and Its Application to Track Biocontrol Strains.</title>
        <authorList>
            <person name="Hernandez I."/>
            <person name="Sant C."/>
            <person name="Martinez R."/>
            <person name="Fernandez C."/>
        </authorList>
    </citation>
    <scope>NUCLEOTIDE SEQUENCE [LARGE SCALE GENOMIC DNA]</scope>
    <source>
        <strain evidence="4 5">B24</strain>
    </source>
</reference>
<dbReference type="InterPro" id="IPR050902">
    <property type="entry name" value="ABC_Transporter_SBP"/>
</dbReference>
<organism evidence="4 5">
    <name type="scientific">Microbacterium esteraromaticum</name>
    <dbReference type="NCBI Taxonomy" id="57043"/>
    <lineage>
        <taxon>Bacteria</taxon>
        <taxon>Bacillati</taxon>
        <taxon>Actinomycetota</taxon>
        <taxon>Actinomycetes</taxon>
        <taxon>Micrococcales</taxon>
        <taxon>Microbacteriaceae</taxon>
        <taxon>Microbacterium</taxon>
    </lineage>
</organism>
<dbReference type="Gene3D" id="3.40.50.1980">
    <property type="entry name" value="Nitrogenase molybdenum iron protein domain"/>
    <property type="match status" value="2"/>
</dbReference>
<dbReference type="InterPro" id="IPR002491">
    <property type="entry name" value="ABC_transptr_periplasmic_BD"/>
</dbReference>
<dbReference type="EMBL" id="CP043732">
    <property type="protein sequence ID" value="QMU95904.1"/>
    <property type="molecule type" value="Genomic_DNA"/>
</dbReference>
<dbReference type="PROSITE" id="PS51318">
    <property type="entry name" value="TAT"/>
    <property type="match status" value="1"/>
</dbReference>
<gene>
    <name evidence="4" type="ORF">FVO59_00845</name>
</gene>
<feature type="chain" id="PRO_5027728767" evidence="2">
    <location>
        <begin position="33"/>
        <end position="328"/>
    </location>
</feature>
<dbReference type="SUPFAM" id="SSF53807">
    <property type="entry name" value="Helical backbone' metal receptor"/>
    <property type="match status" value="1"/>
</dbReference>
<dbReference type="PANTHER" id="PTHR30535:SF7">
    <property type="entry name" value="IRON(III) DICITRATE-BINDING PROTEIN"/>
    <property type="match status" value="1"/>
</dbReference>
<evidence type="ECO:0000259" key="3">
    <source>
        <dbReference type="PROSITE" id="PS50983"/>
    </source>
</evidence>
<protein>
    <submittedName>
        <fullName evidence="4">Putative F420-0 ABC transporter substrate-binding protein</fullName>
    </submittedName>
</protein>
<dbReference type="Proteomes" id="UP000515708">
    <property type="component" value="Chromosome"/>
</dbReference>
<dbReference type="PROSITE" id="PS50983">
    <property type="entry name" value="FE_B12_PBP"/>
    <property type="match status" value="1"/>
</dbReference>
<accession>A0A7D8A9K1</accession>
<evidence type="ECO:0000313" key="5">
    <source>
        <dbReference type="Proteomes" id="UP000515708"/>
    </source>
</evidence>
<dbReference type="NCBIfam" id="TIGR03868">
    <property type="entry name" value="F420-O_ABCperi"/>
    <property type="match status" value="1"/>
</dbReference>
<sequence>MRVRRSLFSASLVVLAAAVAGCASTPATPASADADDARSGYPLTLDNCGFDLSVAGPPQRIVAIKSSTIELLLSLGVGDRIVAQAFSDGPLPDALRDDAKGIETLSEKVPSQEATLALEPDMVFAGWESNLTAEGAGDRAALAELGVASYVSPAACTGDGYAPAPLTFDSVFDSISEAGRIFDAEEAAADLVEEQRDQLAALTPDDRSLTAVWYSSGRDTPFVGAGTGAPQMIMSAAGLKNIFGDVGDSWTSASWEAVAAQDPDVIVLVDSAWNTAESKIELLRSNPLTQQLTAVRDARFLVVDFPATEAGVRNVSAVASLIDQLASS</sequence>
<feature type="domain" description="Fe/B12 periplasmic-binding" evidence="3">
    <location>
        <begin position="60"/>
        <end position="328"/>
    </location>
</feature>